<gene>
    <name evidence="1" type="ORF">GCM10009601_51450</name>
</gene>
<organism evidence="1 2">
    <name type="scientific">Streptomyces thermospinosisporus</name>
    <dbReference type="NCBI Taxonomy" id="161482"/>
    <lineage>
        <taxon>Bacteria</taxon>
        <taxon>Bacillati</taxon>
        <taxon>Actinomycetota</taxon>
        <taxon>Actinomycetes</taxon>
        <taxon>Kitasatosporales</taxon>
        <taxon>Streptomycetaceae</taxon>
        <taxon>Streptomyces</taxon>
    </lineage>
</organism>
<sequence>MNQQQQQPSTRAVLVELADRLERQPNRETDLHTVRGWARAFGLTGDWVDILPPPAGAHHCEYAARLRALAEGVGR</sequence>
<name>A0ABN1Z4S4_9ACTN</name>
<evidence type="ECO:0000313" key="1">
    <source>
        <dbReference type="EMBL" id="GAA1431774.1"/>
    </source>
</evidence>
<evidence type="ECO:0000313" key="2">
    <source>
        <dbReference type="Proteomes" id="UP001500973"/>
    </source>
</evidence>
<dbReference type="RefSeq" id="WP_344015528.1">
    <property type="nucleotide sequence ID" value="NZ_BAAAIZ010000090.1"/>
</dbReference>
<reference evidence="1 2" key="1">
    <citation type="journal article" date="2019" name="Int. J. Syst. Evol. Microbiol.">
        <title>The Global Catalogue of Microorganisms (GCM) 10K type strain sequencing project: providing services to taxonomists for standard genome sequencing and annotation.</title>
        <authorList>
            <consortium name="The Broad Institute Genomics Platform"/>
            <consortium name="The Broad Institute Genome Sequencing Center for Infectious Disease"/>
            <person name="Wu L."/>
            <person name="Ma J."/>
        </authorList>
    </citation>
    <scope>NUCLEOTIDE SEQUENCE [LARGE SCALE GENOMIC DNA]</scope>
    <source>
        <strain evidence="1 2">JCM 11756</strain>
    </source>
</reference>
<proteinExistence type="predicted"/>
<dbReference type="Proteomes" id="UP001500973">
    <property type="component" value="Unassembled WGS sequence"/>
</dbReference>
<keyword evidence="2" id="KW-1185">Reference proteome</keyword>
<accession>A0ABN1Z4S4</accession>
<protein>
    <submittedName>
        <fullName evidence="1">Uncharacterized protein</fullName>
    </submittedName>
</protein>
<dbReference type="EMBL" id="BAAAIZ010000090">
    <property type="protein sequence ID" value="GAA1431774.1"/>
    <property type="molecule type" value="Genomic_DNA"/>
</dbReference>
<comment type="caution">
    <text evidence="1">The sequence shown here is derived from an EMBL/GenBank/DDBJ whole genome shotgun (WGS) entry which is preliminary data.</text>
</comment>